<gene>
    <name evidence="2" type="ORF">GCM10011312_26730</name>
</gene>
<reference evidence="2" key="1">
    <citation type="journal article" date="2014" name="Int. J. Syst. Evol. Microbiol.">
        <title>Complete genome sequence of Corynebacterium casei LMG S-19264T (=DSM 44701T), isolated from a smear-ripened cheese.</title>
        <authorList>
            <consortium name="US DOE Joint Genome Institute (JGI-PGF)"/>
            <person name="Walter F."/>
            <person name="Albersmeier A."/>
            <person name="Kalinowski J."/>
            <person name="Ruckert C."/>
        </authorList>
    </citation>
    <scope>NUCLEOTIDE SEQUENCE</scope>
    <source>
        <strain evidence="2">CGMCC 1.12924</strain>
    </source>
</reference>
<dbReference type="AlphaFoldDB" id="A0A8J2Y9Z0"/>
<dbReference type="InterPro" id="IPR045749">
    <property type="entry name" value="DUF6090"/>
</dbReference>
<protein>
    <submittedName>
        <fullName evidence="2">Uncharacterized protein</fullName>
    </submittedName>
</protein>
<feature type="transmembrane region" description="Helical" evidence="1">
    <location>
        <begin position="21"/>
        <end position="40"/>
    </location>
</feature>
<evidence type="ECO:0000313" key="2">
    <source>
        <dbReference type="EMBL" id="GGE02019.1"/>
    </source>
</evidence>
<keyword evidence="1" id="KW-0472">Membrane</keyword>
<dbReference type="RefSeq" id="WP_262891982.1">
    <property type="nucleotide sequence ID" value="NZ_BMGK01000019.1"/>
</dbReference>
<keyword evidence="1" id="KW-1133">Transmembrane helix</keyword>
<dbReference type="EMBL" id="BMGK01000019">
    <property type="protein sequence ID" value="GGE02019.1"/>
    <property type="molecule type" value="Genomic_DNA"/>
</dbReference>
<evidence type="ECO:0000313" key="3">
    <source>
        <dbReference type="Proteomes" id="UP000652231"/>
    </source>
</evidence>
<keyword evidence="1" id="KW-0812">Transmembrane</keyword>
<name>A0A8J2Y9Z0_9FLAO</name>
<comment type="caution">
    <text evidence="2">The sequence shown here is derived from an EMBL/GenBank/DDBJ whole genome shotgun (WGS) entry which is preliminary data.</text>
</comment>
<keyword evidence="3" id="KW-1185">Reference proteome</keyword>
<dbReference type="Proteomes" id="UP000652231">
    <property type="component" value="Unassembled WGS sequence"/>
</dbReference>
<evidence type="ECO:0000256" key="1">
    <source>
        <dbReference type="SAM" id="Phobius"/>
    </source>
</evidence>
<dbReference type="Pfam" id="PF19578">
    <property type="entry name" value="DUF6090"/>
    <property type="match status" value="1"/>
</dbReference>
<sequence>MIKFFRKIRKKLIEQSKVRNYFFYAIGEILLVVIGILIALQINTWNESQKEANTAKILAQSMISDLENDMAALHFVIDFNTEKREVIEYFISIIKLPQETWDLSEFYRGMSTTFTTFPFSPTDGTYTQMKSSGTLQYFNQSLVNIMNAYDNQLRKTLFRDELIEKAEWELVPLASTIVNFEVTGELRFNNPITQNMYIKRIDDPATRDHFINKVMTVKIMMGRSLEEYLKQLLLAEELMKNLKHEYQIN</sequence>
<accession>A0A8J2Y9Z0</accession>
<proteinExistence type="predicted"/>
<reference evidence="2" key="2">
    <citation type="submission" date="2020-09" db="EMBL/GenBank/DDBJ databases">
        <authorList>
            <person name="Sun Q."/>
            <person name="Zhou Y."/>
        </authorList>
    </citation>
    <scope>NUCLEOTIDE SEQUENCE</scope>
    <source>
        <strain evidence="2">CGMCC 1.12924</strain>
    </source>
</reference>
<organism evidence="2 3">
    <name type="scientific">Planktosalinus lacus</name>
    <dbReference type="NCBI Taxonomy" id="1526573"/>
    <lineage>
        <taxon>Bacteria</taxon>
        <taxon>Pseudomonadati</taxon>
        <taxon>Bacteroidota</taxon>
        <taxon>Flavobacteriia</taxon>
        <taxon>Flavobacteriales</taxon>
        <taxon>Flavobacteriaceae</taxon>
        <taxon>Planktosalinus</taxon>
    </lineage>
</organism>